<accession>A0A484ZU60</accession>
<proteinExistence type="predicted"/>
<reference evidence="1 2" key="1">
    <citation type="submission" date="2019-03" db="EMBL/GenBank/DDBJ databases">
        <authorList>
            <consortium name="Pathogen Informatics"/>
        </authorList>
    </citation>
    <scope>NUCLEOTIDE SEQUENCE [LARGE SCALE GENOMIC DNA]</scope>
    <source>
        <strain evidence="1 2">NCTC12282</strain>
    </source>
</reference>
<evidence type="ECO:0000313" key="1">
    <source>
        <dbReference type="EMBL" id="VFS50873.1"/>
    </source>
</evidence>
<dbReference type="Proteomes" id="UP000373449">
    <property type="component" value="Unassembled WGS sequence"/>
</dbReference>
<name>A0A484ZU60_9GAMM</name>
<sequence>MGVYVSGTGSLFTNNGLLNVSPPFWSSVIGSNSSAQGMTILGGAKAINNHIMNIGTSEGNKGRAVLGFVYGALVSTNASFINKASG</sequence>
<dbReference type="AlphaFoldDB" id="A0A484ZU60"/>
<organism evidence="1 2">
    <name type="scientific">Budvicia aquatica</name>
    <dbReference type="NCBI Taxonomy" id="82979"/>
    <lineage>
        <taxon>Bacteria</taxon>
        <taxon>Pseudomonadati</taxon>
        <taxon>Pseudomonadota</taxon>
        <taxon>Gammaproteobacteria</taxon>
        <taxon>Enterobacterales</taxon>
        <taxon>Budviciaceae</taxon>
        <taxon>Budvicia</taxon>
    </lineage>
</organism>
<protein>
    <submittedName>
        <fullName evidence="1">Uncharacterized protein</fullName>
    </submittedName>
</protein>
<gene>
    <name evidence="1" type="ORF">NCTC12282_04729</name>
</gene>
<evidence type="ECO:0000313" key="2">
    <source>
        <dbReference type="Proteomes" id="UP000373449"/>
    </source>
</evidence>
<dbReference type="EMBL" id="CAADJA010000002">
    <property type="protein sequence ID" value="VFS50873.1"/>
    <property type="molecule type" value="Genomic_DNA"/>
</dbReference>